<dbReference type="InterPro" id="IPR010095">
    <property type="entry name" value="Cas12f1-like_TNB"/>
</dbReference>
<comment type="similarity">
    <text evidence="1">In the C-terminal section; belongs to the transposase 35 family.</text>
</comment>
<proteinExistence type="inferred from homology"/>
<dbReference type="GO" id="GO:0003677">
    <property type="term" value="F:DNA binding"/>
    <property type="evidence" value="ECO:0007669"/>
    <property type="project" value="UniProtKB-KW"/>
</dbReference>
<evidence type="ECO:0000256" key="2">
    <source>
        <dbReference type="ARBA" id="ARBA00011044"/>
    </source>
</evidence>
<feature type="domain" description="Cas12f1-like TNB" evidence="10">
    <location>
        <begin position="290"/>
        <end position="358"/>
    </location>
</feature>
<keyword evidence="7" id="KW-0233">DNA recombination</keyword>
<reference evidence="13" key="1">
    <citation type="submission" date="2018-04" db="EMBL/GenBank/DDBJ databases">
        <authorList>
            <person name="Cornet L."/>
        </authorList>
    </citation>
    <scope>NUCLEOTIDE SEQUENCE [LARGE SCALE GENOMIC DNA]</scope>
</reference>
<keyword evidence="6" id="KW-0238">DNA-binding</keyword>
<dbReference type="InterPro" id="IPR051399">
    <property type="entry name" value="RNA-guided_DNA_endo/Transpos"/>
</dbReference>
<dbReference type="InterPro" id="IPR021027">
    <property type="entry name" value="Transposase_put_HTH"/>
</dbReference>
<feature type="domain" description="Transposase putative helix-turn-helix" evidence="11">
    <location>
        <begin position="1"/>
        <end position="38"/>
    </location>
</feature>
<dbReference type="GO" id="GO:0006310">
    <property type="term" value="P:DNA recombination"/>
    <property type="evidence" value="ECO:0007669"/>
    <property type="project" value="UniProtKB-KW"/>
</dbReference>
<reference evidence="12 13" key="2">
    <citation type="submission" date="2018-06" db="EMBL/GenBank/DDBJ databases">
        <title>Metagenomic assembly of (sub)arctic Cyanobacteria and their associated microbiome from non-axenic cultures.</title>
        <authorList>
            <person name="Baurain D."/>
        </authorList>
    </citation>
    <scope>NUCLEOTIDE SEQUENCE [LARGE SCALE GENOMIC DNA]</scope>
    <source>
        <strain evidence="12">ULC027bin1</strain>
    </source>
</reference>
<evidence type="ECO:0000259" key="11">
    <source>
        <dbReference type="Pfam" id="PF12323"/>
    </source>
</evidence>
<dbReference type="NCBIfam" id="TIGR01766">
    <property type="entry name" value="IS200/IS605 family accessory protein TnpB-like domain"/>
    <property type="match status" value="1"/>
</dbReference>
<dbReference type="PANTHER" id="PTHR30405">
    <property type="entry name" value="TRANSPOSASE"/>
    <property type="match status" value="1"/>
</dbReference>
<evidence type="ECO:0000313" key="12">
    <source>
        <dbReference type="EMBL" id="PZO57425.1"/>
    </source>
</evidence>
<keyword evidence="4" id="KW-0479">Metal-binding</keyword>
<dbReference type="NCBIfam" id="NF040570">
    <property type="entry name" value="guided_TnpB"/>
    <property type="match status" value="1"/>
</dbReference>
<comment type="caution">
    <text evidence="12">The sequence shown here is derived from an EMBL/GenBank/DDBJ whole genome shotgun (WGS) entry which is preliminary data.</text>
</comment>
<keyword evidence="5" id="KW-0862">Zinc</keyword>
<evidence type="ECO:0000259" key="10">
    <source>
        <dbReference type="Pfam" id="PF07282"/>
    </source>
</evidence>
<gene>
    <name evidence="12" type="ORF">DCF15_07120</name>
</gene>
<dbReference type="Proteomes" id="UP000249794">
    <property type="component" value="Unassembled WGS sequence"/>
</dbReference>
<keyword evidence="8" id="KW-0175">Coiled coil</keyword>
<accession>A0A2W4ZGU1</accession>
<feature type="domain" description="Probable transposase IS891/IS1136/IS1341" evidence="9">
    <location>
        <begin position="166"/>
        <end position="279"/>
    </location>
</feature>
<evidence type="ECO:0000256" key="7">
    <source>
        <dbReference type="ARBA" id="ARBA00023172"/>
    </source>
</evidence>
<dbReference type="InterPro" id="IPR001959">
    <property type="entry name" value="Transposase"/>
</dbReference>
<evidence type="ECO:0000256" key="8">
    <source>
        <dbReference type="SAM" id="Coils"/>
    </source>
</evidence>
<evidence type="ECO:0000256" key="4">
    <source>
        <dbReference type="ARBA" id="ARBA00022723"/>
    </source>
</evidence>
<evidence type="ECO:0000259" key="9">
    <source>
        <dbReference type="Pfam" id="PF01385"/>
    </source>
</evidence>
<dbReference type="Pfam" id="PF12323">
    <property type="entry name" value="HTH_OrfB_IS605"/>
    <property type="match status" value="1"/>
</dbReference>
<evidence type="ECO:0000256" key="1">
    <source>
        <dbReference type="ARBA" id="ARBA00008761"/>
    </source>
</evidence>
<evidence type="ECO:0000256" key="6">
    <source>
        <dbReference type="ARBA" id="ARBA00023125"/>
    </source>
</evidence>
<dbReference type="Pfam" id="PF07282">
    <property type="entry name" value="Cas12f1-like_TNB"/>
    <property type="match status" value="1"/>
</dbReference>
<dbReference type="GO" id="GO:0046872">
    <property type="term" value="F:metal ion binding"/>
    <property type="evidence" value="ECO:0007669"/>
    <property type="project" value="UniProtKB-KW"/>
</dbReference>
<dbReference type="Pfam" id="PF01385">
    <property type="entry name" value="OrfB_IS605"/>
    <property type="match status" value="1"/>
</dbReference>
<feature type="coiled-coil region" evidence="8">
    <location>
        <begin position="205"/>
        <end position="249"/>
    </location>
</feature>
<evidence type="ECO:0000313" key="13">
    <source>
        <dbReference type="Proteomes" id="UP000249794"/>
    </source>
</evidence>
<evidence type="ECO:0000256" key="5">
    <source>
        <dbReference type="ARBA" id="ARBA00022833"/>
    </source>
</evidence>
<dbReference type="AlphaFoldDB" id="A0A2W4ZGU1"/>
<name>A0A2W4ZGU1_9CYAN</name>
<dbReference type="GO" id="GO:0032196">
    <property type="term" value="P:transposition"/>
    <property type="evidence" value="ECO:0007669"/>
    <property type="project" value="UniProtKB-KW"/>
</dbReference>
<sequence>MKARYTYRIYPNRLQQDKLAQVFGCVRVVYNDALALVKATPEGEKWPSNAELQKLVITQAKRTEARDWLSSVSVVPLQQSVQDLGIAFKNWFAALKGKGKSKFPRFKKRSNEQSARFTQRGFSFSGGKLVLAKMGLFKAQWSRVLPSEPSSVTIIKNTAGQYHASFVVEIGQKSVEPVRKSIGVDLGIKTFAFPSVGEPIKAPDYSQLDKKVRRLQKRMAKQQKGSNHREATRLRIARLQLKIRNIRKNFLHKQSTKLVRENQTVSLEDLAVSNMVKNRKLSRAISQQGWAEFRTMLESKAVQYINRAVNIISRWEPTSQTCSDCGFRWGKVDLSVRSILCVSCGAEHDRDENAAKNIDKVGAGLAHDSKRARRAHKTSLLAMPVETSSHKVEQQLSLFV</sequence>
<evidence type="ECO:0000256" key="3">
    <source>
        <dbReference type="ARBA" id="ARBA00022578"/>
    </source>
</evidence>
<keyword evidence="3" id="KW-0815">Transposition</keyword>
<dbReference type="EMBL" id="QBMP01000052">
    <property type="protein sequence ID" value="PZO57425.1"/>
    <property type="molecule type" value="Genomic_DNA"/>
</dbReference>
<protein>
    <submittedName>
        <fullName evidence="12">Transposase</fullName>
    </submittedName>
</protein>
<dbReference type="PANTHER" id="PTHR30405:SF25">
    <property type="entry name" value="RNA-GUIDED DNA ENDONUCLEASE INSQ-RELATED"/>
    <property type="match status" value="1"/>
</dbReference>
<comment type="similarity">
    <text evidence="2">In the N-terminal section; belongs to the transposase 2 family.</text>
</comment>
<organism evidence="12 13">
    <name type="scientific">Phormidesmis priestleyi</name>
    <dbReference type="NCBI Taxonomy" id="268141"/>
    <lineage>
        <taxon>Bacteria</taxon>
        <taxon>Bacillati</taxon>
        <taxon>Cyanobacteriota</taxon>
        <taxon>Cyanophyceae</taxon>
        <taxon>Leptolyngbyales</taxon>
        <taxon>Leptolyngbyaceae</taxon>
        <taxon>Phormidesmis</taxon>
    </lineage>
</organism>